<name>A0A9D4MFE1_DREPO</name>
<sequence>MTCSVRTGIILLKYAGVSLAYERYDNRSDDLVAISNGCECPGDENKICSWLVTDATPHHNTATSVYVVLLIGVINLFATTRQTLTLPLAKSTVNLDSSVNKTSFKLARVHR</sequence>
<proteinExistence type="predicted"/>
<protein>
    <submittedName>
        <fullName evidence="1">Uncharacterized protein</fullName>
    </submittedName>
</protein>
<comment type="caution">
    <text evidence="1">The sequence shown here is derived from an EMBL/GenBank/DDBJ whole genome shotgun (WGS) entry which is preliminary data.</text>
</comment>
<dbReference type="Proteomes" id="UP000828390">
    <property type="component" value="Unassembled WGS sequence"/>
</dbReference>
<keyword evidence="2" id="KW-1185">Reference proteome</keyword>
<dbReference type="AlphaFoldDB" id="A0A9D4MFE1"/>
<reference evidence="1" key="1">
    <citation type="journal article" date="2019" name="bioRxiv">
        <title>The Genome of the Zebra Mussel, Dreissena polymorpha: A Resource for Invasive Species Research.</title>
        <authorList>
            <person name="McCartney M.A."/>
            <person name="Auch B."/>
            <person name="Kono T."/>
            <person name="Mallez S."/>
            <person name="Zhang Y."/>
            <person name="Obille A."/>
            <person name="Becker A."/>
            <person name="Abrahante J.E."/>
            <person name="Garbe J."/>
            <person name="Badalamenti J.P."/>
            <person name="Herman A."/>
            <person name="Mangelson H."/>
            <person name="Liachko I."/>
            <person name="Sullivan S."/>
            <person name="Sone E.D."/>
            <person name="Koren S."/>
            <person name="Silverstein K.A.T."/>
            <person name="Beckman K.B."/>
            <person name="Gohl D.M."/>
        </authorList>
    </citation>
    <scope>NUCLEOTIDE SEQUENCE</scope>
    <source>
        <strain evidence="1">Duluth1</strain>
        <tissue evidence="1">Whole animal</tissue>
    </source>
</reference>
<organism evidence="1 2">
    <name type="scientific">Dreissena polymorpha</name>
    <name type="common">Zebra mussel</name>
    <name type="synonym">Mytilus polymorpha</name>
    <dbReference type="NCBI Taxonomy" id="45954"/>
    <lineage>
        <taxon>Eukaryota</taxon>
        <taxon>Metazoa</taxon>
        <taxon>Spiralia</taxon>
        <taxon>Lophotrochozoa</taxon>
        <taxon>Mollusca</taxon>
        <taxon>Bivalvia</taxon>
        <taxon>Autobranchia</taxon>
        <taxon>Heteroconchia</taxon>
        <taxon>Euheterodonta</taxon>
        <taxon>Imparidentia</taxon>
        <taxon>Neoheterodontei</taxon>
        <taxon>Myida</taxon>
        <taxon>Dreissenoidea</taxon>
        <taxon>Dreissenidae</taxon>
        <taxon>Dreissena</taxon>
    </lineage>
</organism>
<evidence type="ECO:0000313" key="2">
    <source>
        <dbReference type="Proteomes" id="UP000828390"/>
    </source>
</evidence>
<gene>
    <name evidence="1" type="ORF">DPMN_038504</name>
</gene>
<dbReference type="EMBL" id="JAIWYP010000002">
    <property type="protein sequence ID" value="KAH3875241.1"/>
    <property type="molecule type" value="Genomic_DNA"/>
</dbReference>
<reference evidence="1" key="2">
    <citation type="submission" date="2020-11" db="EMBL/GenBank/DDBJ databases">
        <authorList>
            <person name="McCartney M.A."/>
            <person name="Auch B."/>
            <person name="Kono T."/>
            <person name="Mallez S."/>
            <person name="Becker A."/>
            <person name="Gohl D.M."/>
            <person name="Silverstein K.A.T."/>
            <person name="Koren S."/>
            <person name="Bechman K.B."/>
            <person name="Herman A."/>
            <person name="Abrahante J.E."/>
            <person name="Garbe J."/>
        </authorList>
    </citation>
    <scope>NUCLEOTIDE SEQUENCE</scope>
    <source>
        <strain evidence="1">Duluth1</strain>
        <tissue evidence="1">Whole animal</tissue>
    </source>
</reference>
<evidence type="ECO:0000313" key="1">
    <source>
        <dbReference type="EMBL" id="KAH3875241.1"/>
    </source>
</evidence>
<accession>A0A9D4MFE1</accession>